<dbReference type="GO" id="GO:0005813">
    <property type="term" value="C:centrosome"/>
    <property type="evidence" value="ECO:0007669"/>
    <property type="project" value="TreeGrafter"/>
</dbReference>
<dbReference type="Pfam" id="PF15678">
    <property type="entry name" value="SPICE"/>
    <property type="match status" value="2"/>
</dbReference>
<keyword evidence="8 12" id="KW-0175">Coiled coil</keyword>
<accession>S7PMR2</accession>
<evidence type="ECO:0000256" key="9">
    <source>
        <dbReference type="ARBA" id="ARBA00023212"/>
    </source>
</evidence>
<keyword evidence="15" id="KW-1185">Reference proteome</keyword>
<feature type="region of interest" description="Disordered" evidence="13">
    <location>
        <begin position="304"/>
        <end position="333"/>
    </location>
</feature>
<proteinExistence type="predicted"/>
<keyword evidence="6" id="KW-0132">Cell division</keyword>
<evidence type="ECO:0000256" key="5">
    <source>
        <dbReference type="ARBA" id="ARBA00022490"/>
    </source>
</evidence>
<feature type="coiled-coil region" evidence="12">
    <location>
        <begin position="443"/>
        <end position="484"/>
    </location>
</feature>
<evidence type="ECO:0000256" key="13">
    <source>
        <dbReference type="SAM" id="MobiDB-lite"/>
    </source>
</evidence>
<evidence type="ECO:0000256" key="8">
    <source>
        <dbReference type="ARBA" id="ARBA00023054"/>
    </source>
</evidence>
<dbReference type="InterPro" id="IPR031387">
    <property type="entry name" value="SPICE1"/>
</dbReference>
<organism evidence="14 15">
    <name type="scientific">Myotis brandtii</name>
    <name type="common">Brandt's bat</name>
    <dbReference type="NCBI Taxonomy" id="109478"/>
    <lineage>
        <taxon>Eukaryota</taxon>
        <taxon>Metazoa</taxon>
        <taxon>Chordata</taxon>
        <taxon>Craniata</taxon>
        <taxon>Vertebrata</taxon>
        <taxon>Euteleostomi</taxon>
        <taxon>Mammalia</taxon>
        <taxon>Eutheria</taxon>
        <taxon>Laurasiatheria</taxon>
        <taxon>Chiroptera</taxon>
        <taxon>Yangochiroptera</taxon>
        <taxon>Vespertilionidae</taxon>
        <taxon>Myotis</taxon>
    </lineage>
</organism>
<evidence type="ECO:0000313" key="15">
    <source>
        <dbReference type="Proteomes" id="UP000052978"/>
    </source>
</evidence>
<evidence type="ECO:0000256" key="6">
    <source>
        <dbReference type="ARBA" id="ARBA00022618"/>
    </source>
</evidence>
<evidence type="ECO:0000256" key="2">
    <source>
        <dbReference type="ARBA" id="ARBA00004186"/>
    </source>
</evidence>
<evidence type="ECO:0000256" key="3">
    <source>
        <dbReference type="ARBA" id="ARBA00011745"/>
    </source>
</evidence>
<evidence type="ECO:0000256" key="1">
    <source>
        <dbReference type="ARBA" id="ARBA00004114"/>
    </source>
</evidence>
<feature type="compositionally biased region" description="Polar residues" evidence="13">
    <location>
        <begin position="860"/>
        <end position="894"/>
    </location>
</feature>
<keyword evidence="7" id="KW-0498">Mitosis</keyword>
<feature type="compositionally biased region" description="Acidic residues" evidence="13">
    <location>
        <begin position="244"/>
        <end position="263"/>
    </location>
</feature>
<evidence type="ECO:0000313" key="14">
    <source>
        <dbReference type="EMBL" id="EPQ12133.1"/>
    </source>
</evidence>
<feature type="compositionally biased region" description="Low complexity" evidence="13">
    <location>
        <begin position="308"/>
        <end position="319"/>
    </location>
</feature>
<name>S7PMR2_MYOBR</name>
<sequence length="921" mass="102597">MGFGDRVGVHPVEQGRKCPASAWYVVDPQKQYGTKRDGLQWEDRRTEIELGKDLDYVMSFVRVNRYSSRGGGRKALKVKKKTAVKQEWDNTVNDLTVHRATPEDLNTVNDLTVHRATPEDLIRRHEIHKSKNRALVHWELQEKALKRKWKKQKPEISNLEKRRLSIMKEILSDQYQMQDALEKSDHLIAATKDLFVDFPRRRTGFPNVTVAPDSSQGPIVLNQDPVTQAILGDSVVEPQALNEIDEEEEETVNSQSEESENELDNSLNSQSNMNADRFLHQLKEDNSEIISKLWTDIQQKIATQSQITSPLGTPSSTSPSEEKKAALNATNAVKRVHTRLQPEESSESLDSSYVVGQVLNSRKQKQLLNKGSICGVTSGAIGTPTRTCLGLAPPAHLLHHPAAVPLSLGHIRASSTSTATRCQHRVADARHVPRCSLVSELQLRKEEETRQKLEQALGDHRELIDALTAEILLLREENTATQARLQQYMVTTDEQLISITHAIKSCPVINNNQASLAAERGATSSRIMDNPEASVVNANVSMPLMFRGEEVREFPQEDLPVKLSQVPNPPDSVNLANNFPAHIFEPAVLLTPPRQKSNSEFSPLQDVLRRTVQTRPAPRIPPTVEIIEKEQNWEKKTSPPSTDIQNSSDESHLFTQRWRVSHMGEDLENKTEAPFVNLSQPLCNSLSNTQQPRNPAFSEEPPVLGDGQQLRADEALIQRKNIMAQIAELTLQNSAIRAHLNNILWPGGEQGDGLRELNKQETSHTSNMSATFPATRPLTPNSMEERIAELNRQSMEARGKLLQLIEQQKLVGLNPSPPPISPIQSPLRAWTDWPQIPDLKEGGKRTIEVSVPGAEAPETSKCSTVSPISGINSRRSSGATSNSCSPLNATSGSGRFTPVNPRAKIEKQNEEGWFALSTHVS</sequence>
<evidence type="ECO:0000256" key="7">
    <source>
        <dbReference type="ARBA" id="ARBA00022776"/>
    </source>
</evidence>
<dbReference type="GO" id="GO:0005819">
    <property type="term" value="C:spindle"/>
    <property type="evidence" value="ECO:0007669"/>
    <property type="project" value="UniProtKB-SubCell"/>
</dbReference>
<reference evidence="14 15" key="1">
    <citation type="journal article" date="2013" name="Nat. Commun.">
        <title>Genome analysis reveals insights into physiology and longevity of the Brandt's bat Myotis brandtii.</title>
        <authorList>
            <person name="Seim I."/>
            <person name="Fang X."/>
            <person name="Xiong Z."/>
            <person name="Lobanov A.V."/>
            <person name="Huang Z."/>
            <person name="Ma S."/>
            <person name="Feng Y."/>
            <person name="Turanov A.A."/>
            <person name="Zhu Y."/>
            <person name="Lenz T.L."/>
            <person name="Gerashchenko M.V."/>
            <person name="Fan D."/>
            <person name="Hee Yim S."/>
            <person name="Yao X."/>
            <person name="Jordan D."/>
            <person name="Xiong Y."/>
            <person name="Ma Y."/>
            <person name="Lyapunov A.N."/>
            <person name="Chen G."/>
            <person name="Kulakova O.I."/>
            <person name="Sun Y."/>
            <person name="Lee S.G."/>
            <person name="Bronson R.T."/>
            <person name="Moskalev A.A."/>
            <person name="Sunyaev S.R."/>
            <person name="Zhang G."/>
            <person name="Krogh A."/>
            <person name="Wang J."/>
            <person name="Gladyshev V.N."/>
        </authorList>
    </citation>
    <scope>NUCLEOTIDE SEQUENCE [LARGE SCALE GENOMIC DNA]</scope>
</reference>
<dbReference type="EMBL" id="KE163456">
    <property type="protein sequence ID" value="EPQ12133.1"/>
    <property type="molecule type" value="Genomic_DNA"/>
</dbReference>
<keyword evidence="10" id="KW-0131">Cell cycle</keyword>
<dbReference type="GO" id="GO:0090307">
    <property type="term" value="P:mitotic spindle assembly"/>
    <property type="evidence" value="ECO:0007669"/>
    <property type="project" value="InterPro"/>
</dbReference>
<dbReference type="GO" id="GO:0051301">
    <property type="term" value="P:cell division"/>
    <property type="evidence" value="ECO:0007669"/>
    <property type="project" value="UniProtKB-KW"/>
</dbReference>
<comment type="subunit">
    <text evidence="3">Interacts with CEP120.</text>
</comment>
<dbReference type="PANTHER" id="PTHR31167:SF3">
    <property type="entry name" value="SPINDLE AND CENTRIOLE-ASSOCIATED PROTEIN 1"/>
    <property type="match status" value="1"/>
</dbReference>
<dbReference type="GO" id="GO:0046599">
    <property type="term" value="P:regulation of centriole replication"/>
    <property type="evidence" value="ECO:0007669"/>
    <property type="project" value="TreeGrafter"/>
</dbReference>
<comment type="subcellular location">
    <subcellularLocation>
        <location evidence="1">Cytoplasm</location>
        <location evidence="1">Cytoskeleton</location>
        <location evidence="1">Microtubule organizing center</location>
        <location evidence="1">Centrosome</location>
        <location evidence="1">Centriole</location>
    </subcellularLocation>
    <subcellularLocation>
        <location evidence="2">Cytoplasm</location>
        <location evidence="2">Cytoskeleton</location>
        <location evidence="2">Spindle</location>
    </subcellularLocation>
</comment>
<feature type="region of interest" description="Disordered" evidence="13">
    <location>
        <begin position="244"/>
        <end position="270"/>
    </location>
</feature>
<dbReference type="PANTHER" id="PTHR31167">
    <property type="entry name" value="SPINDLE AND CENTRIOLE ASSOCIATED PROTEIN 1 SPICE1"/>
    <property type="match status" value="1"/>
</dbReference>
<protein>
    <recommendedName>
        <fullName evidence="4">Spindle and centriole-associated protein 1</fullName>
    </recommendedName>
    <alternativeName>
        <fullName evidence="11">Coiled-coil domain-containing protein 52</fullName>
    </alternativeName>
</protein>
<feature type="region of interest" description="Disordered" evidence="13">
    <location>
        <begin position="855"/>
        <end position="921"/>
    </location>
</feature>
<evidence type="ECO:0000256" key="11">
    <source>
        <dbReference type="ARBA" id="ARBA00030722"/>
    </source>
</evidence>
<dbReference type="GO" id="GO:0005814">
    <property type="term" value="C:centriole"/>
    <property type="evidence" value="ECO:0007669"/>
    <property type="project" value="UniProtKB-SubCell"/>
</dbReference>
<evidence type="ECO:0000256" key="12">
    <source>
        <dbReference type="SAM" id="Coils"/>
    </source>
</evidence>
<dbReference type="Proteomes" id="UP000052978">
    <property type="component" value="Unassembled WGS sequence"/>
</dbReference>
<evidence type="ECO:0000256" key="10">
    <source>
        <dbReference type="ARBA" id="ARBA00023306"/>
    </source>
</evidence>
<dbReference type="eggNOG" id="ENOG502QQ0H">
    <property type="taxonomic scope" value="Eukaryota"/>
</dbReference>
<gene>
    <name evidence="14" type="ORF">D623_10016080</name>
</gene>
<dbReference type="GO" id="GO:0051310">
    <property type="term" value="P:metaphase chromosome alignment"/>
    <property type="evidence" value="ECO:0007669"/>
    <property type="project" value="TreeGrafter"/>
</dbReference>
<evidence type="ECO:0000256" key="4">
    <source>
        <dbReference type="ARBA" id="ARBA00018313"/>
    </source>
</evidence>
<dbReference type="AlphaFoldDB" id="S7PMR2"/>
<keyword evidence="5" id="KW-0963">Cytoplasm</keyword>
<keyword evidence="9" id="KW-0206">Cytoskeleton</keyword>